<protein>
    <recommendedName>
        <fullName evidence="3">Zinc ribbon domain-containing protein</fullName>
    </recommendedName>
</protein>
<feature type="transmembrane region" description="Helical" evidence="1">
    <location>
        <begin position="362"/>
        <end position="384"/>
    </location>
</feature>
<proteinExistence type="predicted"/>
<comment type="caution">
    <text evidence="2">The sequence shown here is derived from an EMBL/GenBank/DDBJ whole genome shotgun (WGS) entry which is preliminary data.</text>
</comment>
<keyword evidence="1" id="KW-0472">Membrane</keyword>
<evidence type="ECO:0000313" key="2">
    <source>
        <dbReference type="EMBL" id="HGT38071.1"/>
    </source>
</evidence>
<reference evidence="2" key="1">
    <citation type="journal article" date="2020" name="mSystems">
        <title>Genome- and Community-Level Interaction Insights into Carbon Utilization and Element Cycling Functions of Hydrothermarchaeota in Hydrothermal Sediment.</title>
        <authorList>
            <person name="Zhou Z."/>
            <person name="Liu Y."/>
            <person name="Xu W."/>
            <person name="Pan J."/>
            <person name="Luo Z.H."/>
            <person name="Li M."/>
        </authorList>
    </citation>
    <scope>NUCLEOTIDE SEQUENCE [LARGE SCALE GENOMIC DNA]</scope>
    <source>
        <strain evidence="2">SpSt-508</strain>
    </source>
</reference>
<sequence>MTDSEQPIFEPDALGRTGTAGEVIDAGRGRIFPCPQCGADLEFHIGQQQLACPYCGGRQPIDLPPDAAIVEQDYEAVLSRLRQLKAQGADGSRLAAGEHEIRCESCGANVLFQGTLTSRTCPYCASPLQRDQVHDAPLRIPVDGVLPFLIPRERVAAQLRAWVRSLWFAPNDFQRDGVQGKFHGCYFPYYTFDSITYTRWTGERGDHYWVTVQDGKETKRVRKTRWTSCAGAFQRVFDDVLVLALKDDRLALLQRLEPWPLGKCQPYTPQLLAGLFSRTYDVPVEEGFAEARRQMEAAIVADIRRRIGGDEQRVTSWNTSHRAVTFKHILLPVWLMAYRYKGKLYRVTMNAATGEVQGERPWSWVKITVLVAVILLAALLIVGLSSR</sequence>
<accession>A0A7C4LNH9</accession>
<dbReference type="EMBL" id="DSVQ01000005">
    <property type="protein sequence ID" value="HGT38071.1"/>
    <property type="molecule type" value="Genomic_DNA"/>
</dbReference>
<dbReference type="PANTHER" id="PTHR37826">
    <property type="entry name" value="FLOTILLIN BAND_7_5 DOMAIN PROTEIN"/>
    <property type="match status" value="1"/>
</dbReference>
<dbReference type="PANTHER" id="PTHR37826:SF3">
    <property type="entry name" value="J DOMAIN-CONTAINING PROTEIN"/>
    <property type="match status" value="1"/>
</dbReference>
<keyword evidence="1" id="KW-0812">Transmembrane</keyword>
<gene>
    <name evidence="2" type="ORF">ENS64_02200</name>
</gene>
<name>A0A7C4LNH9_9PLAN</name>
<evidence type="ECO:0008006" key="3">
    <source>
        <dbReference type="Google" id="ProtNLM"/>
    </source>
</evidence>
<organism evidence="2">
    <name type="scientific">Schlesneria paludicola</name>
    <dbReference type="NCBI Taxonomy" id="360056"/>
    <lineage>
        <taxon>Bacteria</taxon>
        <taxon>Pseudomonadati</taxon>
        <taxon>Planctomycetota</taxon>
        <taxon>Planctomycetia</taxon>
        <taxon>Planctomycetales</taxon>
        <taxon>Planctomycetaceae</taxon>
        <taxon>Schlesneria</taxon>
    </lineage>
</organism>
<evidence type="ECO:0000256" key="1">
    <source>
        <dbReference type="SAM" id="Phobius"/>
    </source>
</evidence>
<dbReference type="AlphaFoldDB" id="A0A7C4LNH9"/>
<keyword evidence="1" id="KW-1133">Transmembrane helix</keyword>
<dbReference type="Gene3D" id="2.20.28.30">
    <property type="entry name" value="RNA polymerase ii, chain L"/>
    <property type="match status" value="1"/>
</dbReference>